<dbReference type="EMBL" id="FXTP01000006">
    <property type="protein sequence ID" value="SMO63560.1"/>
    <property type="molecule type" value="Genomic_DNA"/>
</dbReference>
<feature type="domain" description="Thiamine phosphate synthase/TenI" evidence="3">
    <location>
        <begin position="17"/>
        <end position="200"/>
    </location>
</feature>
<dbReference type="PANTHER" id="PTHR20857:SF23">
    <property type="entry name" value="THIAMINE BIOSYNTHETIC BIFUNCTIONAL ENZYME"/>
    <property type="match status" value="1"/>
</dbReference>
<protein>
    <submittedName>
        <fullName evidence="4">Thiamine-phosphate pyrophosphorylase</fullName>
    </submittedName>
</protein>
<evidence type="ECO:0000256" key="2">
    <source>
        <dbReference type="ARBA" id="ARBA00022977"/>
    </source>
</evidence>
<dbReference type="GO" id="GO:0005737">
    <property type="term" value="C:cytoplasm"/>
    <property type="evidence" value="ECO:0007669"/>
    <property type="project" value="TreeGrafter"/>
</dbReference>
<dbReference type="GO" id="GO:0004789">
    <property type="term" value="F:thiamine-phosphate diphosphorylase activity"/>
    <property type="evidence" value="ECO:0007669"/>
    <property type="project" value="TreeGrafter"/>
</dbReference>
<accession>A0A521CY09</accession>
<name>A0A521CY09_9BACT</name>
<gene>
    <name evidence="4" type="ORF">SAMN06265219_106149</name>
</gene>
<evidence type="ECO:0000313" key="4">
    <source>
        <dbReference type="EMBL" id="SMO63560.1"/>
    </source>
</evidence>
<evidence type="ECO:0000259" key="3">
    <source>
        <dbReference type="Pfam" id="PF02581"/>
    </source>
</evidence>
<reference evidence="4 5" key="1">
    <citation type="submission" date="2017-05" db="EMBL/GenBank/DDBJ databases">
        <authorList>
            <person name="Varghese N."/>
            <person name="Submissions S."/>
        </authorList>
    </citation>
    <scope>NUCLEOTIDE SEQUENCE [LARGE SCALE GENOMIC DNA]</scope>
    <source>
        <strain evidence="4 5">DSM 21985</strain>
    </source>
</reference>
<evidence type="ECO:0000313" key="5">
    <source>
        <dbReference type="Proteomes" id="UP000317557"/>
    </source>
</evidence>
<sequence>MEVAMSSTQQKTITGGVYLVLNPAMDTSELLHKLKQALDGSVDVLQIWNNWPDDITPKEKQKMVQQLLEVAKPYDVPVLINDEWELLAETQLDGVHFDKIPDNLKEIRQKLDRDFLIGITCGNDLQVIRRGEALGADYFSFCAMFPSSSVDDCEIVRPDTVQKAREITEKPLFVSGGITPENLPKLENLDIEGVAVISGILSADDPRQASLDYHQALKNLN</sequence>
<keyword evidence="2" id="KW-0784">Thiamine biosynthesis</keyword>
<dbReference type="CDD" id="cd00564">
    <property type="entry name" value="TMP_TenI"/>
    <property type="match status" value="1"/>
</dbReference>
<dbReference type="SUPFAM" id="SSF51391">
    <property type="entry name" value="Thiamin phosphate synthase"/>
    <property type="match status" value="1"/>
</dbReference>
<organism evidence="4 5">
    <name type="scientific">Gracilimonas mengyeensis</name>
    <dbReference type="NCBI Taxonomy" id="1302730"/>
    <lineage>
        <taxon>Bacteria</taxon>
        <taxon>Pseudomonadati</taxon>
        <taxon>Balneolota</taxon>
        <taxon>Balneolia</taxon>
        <taxon>Balneolales</taxon>
        <taxon>Balneolaceae</taxon>
        <taxon>Gracilimonas</taxon>
    </lineage>
</organism>
<dbReference type="InterPro" id="IPR022998">
    <property type="entry name" value="ThiamineP_synth_TenI"/>
</dbReference>
<proteinExistence type="predicted"/>
<dbReference type="AlphaFoldDB" id="A0A521CY09"/>
<dbReference type="Proteomes" id="UP000317557">
    <property type="component" value="Unassembled WGS sequence"/>
</dbReference>
<keyword evidence="5" id="KW-1185">Reference proteome</keyword>
<dbReference type="InterPro" id="IPR036206">
    <property type="entry name" value="ThiamineP_synth_sf"/>
</dbReference>
<dbReference type="Pfam" id="PF02581">
    <property type="entry name" value="TMP-TENI"/>
    <property type="match status" value="1"/>
</dbReference>
<evidence type="ECO:0000256" key="1">
    <source>
        <dbReference type="ARBA" id="ARBA00004948"/>
    </source>
</evidence>
<dbReference type="Gene3D" id="3.20.20.70">
    <property type="entry name" value="Aldolase class I"/>
    <property type="match status" value="1"/>
</dbReference>
<comment type="pathway">
    <text evidence="1">Cofactor biosynthesis; thiamine diphosphate biosynthesis.</text>
</comment>
<dbReference type="PANTHER" id="PTHR20857">
    <property type="entry name" value="THIAMINE-PHOSPHATE PYROPHOSPHORYLASE"/>
    <property type="match status" value="1"/>
</dbReference>
<dbReference type="InterPro" id="IPR013785">
    <property type="entry name" value="Aldolase_TIM"/>
</dbReference>
<dbReference type="GO" id="GO:0009228">
    <property type="term" value="P:thiamine biosynthetic process"/>
    <property type="evidence" value="ECO:0007669"/>
    <property type="project" value="UniProtKB-KW"/>
</dbReference>